<dbReference type="InterPro" id="IPR036234">
    <property type="entry name" value="SA_I/II_PAC_V_sf"/>
</dbReference>
<evidence type="ECO:0000256" key="5">
    <source>
        <dbReference type="SAM" id="Coils"/>
    </source>
</evidence>
<dbReference type="EMBL" id="AB294108">
    <property type="protein sequence ID" value="BAF91363.1"/>
    <property type="molecule type" value="Genomic_DNA"/>
</dbReference>
<keyword evidence="7" id="KW-0812">Transmembrane</keyword>
<protein>
    <submittedName>
        <fullName evidence="11">Glucan-binding protein C2</fullName>
    </submittedName>
</protein>
<feature type="compositionally biased region" description="Basic and acidic residues" evidence="6">
    <location>
        <begin position="80"/>
        <end position="89"/>
    </location>
</feature>
<dbReference type="AlphaFoldDB" id="A8QYL2"/>
<sequence length="632" mass="68845">MTTKKLKSYTLFSSLFLATVFATNTAFADDVVSNDQANQPTASQEQAAPATGDQTVLQDAQAGNNNAASNQHEAPVTDPTVREINKVDNGDGTSTTTSEVTSQDLEAAKADFSKFNEDNKDTVNPAANLTEANPQEQANVEAAHADNQKQAENIEKSLANQKAKLDQYKVKLENYQRALAAKPELDKKFQEDLVKYQADKKDYDAKLKAWQDYQEQVKNGTAAGRVETAQGLVYQSEPGAVISLEGVKNYITKKGMQEVTSNSDVLQHYNTDNYGNDKLTEENPYSGTEDTWFKMQTGDTVTATYSNLTKSSYGDKKIKKVVITYKLNSSSSADGSAIVELFHDPTKTIFIGAQVPEGGEKGPVSVTMRIRFFDEDDNEIDMSDNKAIMSLSSLNHWISDLGNHVEKVSVGENEFIKIPGSSVDLHDDYIYSDKENQRKSNGAIFDADGENGWDAINVDGQPRSATAFYGAGAMTYKGKEFTFEASGNNPYIPTTIWFSTNSVVAVPKNPGDAPQPPKPVEDPKEPTKPDPLNLTWHKNIVKETVANPIPVKPVIPKTITSVETPKPQPQTPTTPIPVEVADPKPAAPVQKQTTLPQTGDSSGYGLAAFGVGIVLYATLTLLGSRKMDENND</sequence>
<dbReference type="InterPro" id="IPR019931">
    <property type="entry name" value="LPXTG_anchor"/>
</dbReference>
<feature type="compositionally biased region" description="Polar residues" evidence="6">
    <location>
        <begin position="91"/>
        <end position="103"/>
    </location>
</feature>
<proteinExistence type="predicted"/>
<dbReference type="Gene3D" id="2.60.530.10">
    <property type="entry name" value="Major cell-surface adhesin PAc"/>
    <property type="match status" value="1"/>
</dbReference>
<dbReference type="EMBL" id="AB823014">
    <property type="protein sequence ID" value="BAO96212.1"/>
    <property type="molecule type" value="Genomic_DNA"/>
</dbReference>
<evidence type="ECO:0000313" key="11">
    <source>
        <dbReference type="EMBL" id="BAF91363.1"/>
    </source>
</evidence>
<feature type="domain" description="Glucan-binding protein C/Surface antigen I/II V-domain" evidence="10">
    <location>
        <begin position="217"/>
        <end position="501"/>
    </location>
</feature>
<dbReference type="EMBL" id="AB453915">
    <property type="protein sequence ID" value="BAG80679.1"/>
    <property type="molecule type" value="Genomic_DNA"/>
</dbReference>
<dbReference type="RefSeq" id="WP_109982506.1">
    <property type="nucleotide sequence ID" value="NZ_CP029559.1"/>
</dbReference>
<dbReference type="Pfam" id="PF08363">
    <property type="entry name" value="GbpC"/>
    <property type="match status" value="1"/>
</dbReference>
<evidence type="ECO:0000313" key="14">
    <source>
        <dbReference type="EMBL" id="BAO96210.1"/>
    </source>
</evidence>
<evidence type="ECO:0000256" key="8">
    <source>
        <dbReference type="SAM" id="SignalP"/>
    </source>
</evidence>
<reference evidence="11" key="2">
    <citation type="journal article" date="2009" name="Oral Microbiol. Immunol.">
        <title>Genes responsible for dextran-dependent aggregation of Streptococcus sobrinus strain 6715.</title>
        <authorList>
            <person name="Sato Y."/>
            <person name="Okamoto-Shibayama K."/>
            <person name="Takada K."/>
            <person name="Igarashi T."/>
            <person name="Hirasawa M."/>
        </authorList>
    </citation>
    <scope>NUCLEOTIDE SEQUENCE</scope>
    <source>
        <strain evidence="11">6715</strain>
        <strain evidence="12">K1R</strain>
        <strain evidence="13">NUM-Ssg99</strain>
    </source>
</reference>
<keyword evidence="1" id="KW-0134">Cell wall</keyword>
<keyword evidence="4" id="KW-0572">Peptidoglycan-anchor</keyword>
<dbReference type="Pfam" id="PF00746">
    <property type="entry name" value="Gram_pos_anchor"/>
    <property type="match status" value="1"/>
</dbReference>
<feature type="coiled-coil region" evidence="5">
    <location>
        <begin position="144"/>
        <end position="178"/>
    </location>
</feature>
<evidence type="ECO:0000256" key="7">
    <source>
        <dbReference type="SAM" id="Phobius"/>
    </source>
</evidence>
<feature type="transmembrane region" description="Helical" evidence="7">
    <location>
        <begin position="603"/>
        <end position="622"/>
    </location>
</feature>
<keyword evidence="3 8" id="KW-0732">Signal</keyword>
<dbReference type="SUPFAM" id="SSF74914">
    <property type="entry name" value="V-region of surface antigen I/II (SA I/II, PAC)"/>
    <property type="match status" value="1"/>
</dbReference>
<keyword evidence="7" id="KW-0472">Membrane</keyword>
<dbReference type="NCBIfam" id="TIGR01167">
    <property type="entry name" value="LPXTG_anchor"/>
    <property type="match status" value="1"/>
</dbReference>
<organism evidence="11">
    <name type="scientific">Streptococcus sobrinus</name>
    <dbReference type="NCBI Taxonomy" id="1310"/>
    <lineage>
        <taxon>Bacteria</taxon>
        <taxon>Bacillati</taxon>
        <taxon>Bacillota</taxon>
        <taxon>Bacilli</taxon>
        <taxon>Lactobacillales</taxon>
        <taxon>Streptococcaceae</taxon>
        <taxon>Streptococcus</taxon>
    </lineage>
</organism>
<feature type="region of interest" description="Disordered" evidence="6">
    <location>
        <begin position="64"/>
        <end position="103"/>
    </location>
</feature>
<evidence type="ECO:0000259" key="9">
    <source>
        <dbReference type="Pfam" id="PF00746"/>
    </source>
</evidence>
<evidence type="ECO:0000256" key="6">
    <source>
        <dbReference type="SAM" id="MobiDB-lite"/>
    </source>
</evidence>
<keyword evidence="2" id="KW-0964">Secreted</keyword>
<feature type="chain" id="PRO_5007636965" evidence="8">
    <location>
        <begin position="29"/>
        <end position="632"/>
    </location>
</feature>
<feature type="domain" description="Gram-positive cocci surface proteins LPxTG" evidence="9">
    <location>
        <begin position="588"/>
        <end position="627"/>
    </location>
</feature>
<dbReference type="EMBL" id="AB823013">
    <property type="protein sequence ID" value="BAO96210.1"/>
    <property type="molecule type" value="Genomic_DNA"/>
</dbReference>
<evidence type="ECO:0000313" key="13">
    <source>
        <dbReference type="EMBL" id="BAG80679.1"/>
    </source>
</evidence>
<feature type="signal peptide" evidence="8">
    <location>
        <begin position="1"/>
        <end position="28"/>
    </location>
</feature>
<evidence type="ECO:0000259" key="10">
    <source>
        <dbReference type="Pfam" id="PF08363"/>
    </source>
</evidence>
<reference evidence="14" key="3">
    <citation type="submission" date="2013-05" db="EMBL/GenBank/DDBJ databases">
        <title>Nucleotide sequence analysis of S. sobrinus gbpC1 and gbpC2 genes encoding glucan-binding proteins.</title>
        <authorList>
            <person name="Tamura H."/>
        </authorList>
    </citation>
    <scope>NUCLEOTIDE SEQUENCE</scope>
    <source>
        <strain evidence="15">OMZ 65</strain>
        <strain evidence="14">SL1</strain>
    </source>
</reference>
<evidence type="ECO:0000256" key="1">
    <source>
        <dbReference type="ARBA" id="ARBA00022512"/>
    </source>
</evidence>
<keyword evidence="7" id="KW-1133">Transmembrane helix</keyword>
<evidence type="ECO:0000256" key="2">
    <source>
        <dbReference type="ARBA" id="ARBA00022525"/>
    </source>
</evidence>
<dbReference type="InterPro" id="IPR013574">
    <property type="entry name" value="Glucan-bd_C/Surface_Ag-I/II_V"/>
</dbReference>
<evidence type="ECO:0000313" key="12">
    <source>
        <dbReference type="EMBL" id="BAG80676.1"/>
    </source>
</evidence>
<evidence type="ECO:0000313" key="15">
    <source>
        <dbReference type="EMBL" id="BAO96212.1"/>
    </source>
</evidence>
<name>A8QYL2_9STRE</name>
<dbReference type="EMBL" id="AB453912">
    <property type="protein sequence ID" value="BAG80676.1"/>
    <property type="molecule type" value="Genomic_DNA"/>
</dbReference>
<accession>A8QYL2</accession>
<gene>
    <name evidence="11" type="primary">gbpC2</name>
</gene>
<evidence type="ECO:0000256" key="3">
    <source>
        <dbReference type="ARBA" id="ARBA00022729"/>
    </source>
</evidence>
<reference evidence="11" key="1">
    <citation type="journal article" date="2007" name="J. Oral Biosci.">
        <title>Four gbpC gene homologues in Streptococcus sobrinus.</title>
        <authorList>
            <person name="Sato Y."/>
            <person name="Ishikawa A."/>
            <person name="Okamoto-Shibayama K."/>
            <person name="Takada K."/>
            <person name="Hirasawa M."/>
        </authorList>
    </citation>
    <scope>NUCLEOTIDE SEQUENCE</scope>
    <source>
        <strain evidence="11">6715</strain>
    </source>
</reference>
<keyword evidence="5" id="KW-0175">Coiled coil</keyword>
<feature type="compositionally biased region" description="Basic and acidic residues" evidence="6">
    <location>
        <begin position="519"/>
        <end position="528"/>
    </location>
</feature>
<feature type="region of interest" description="Disordered" evidence="6">
    <location>
        <begin position="507"/>
        <end position="533"/>
    </location>
</feature>
<evidence type="ECO:0000256" key="4">
    <source>
        <dbReference type="ARBA" id="ARBA00023088"/>
    </source>
</evidence>